<dbReference type="Pfam" id="PF14704">
    <property type="entry name" value="DERM"/>
    <property type="match status" value="1"/>
</dbReference>
<keyword evidence="6" id="KW-1185">Reference proteome</keyword>
<sequence length="118" mass="13567">SLHDDHFEDRIWDWRCQPSGFEFESCSWSGDMNQFDEVLSFECNNGVVTGVESTNSDNYEDRIWNFKCCTKPNLCYSECGVSAPANEYDGPLSYLVDPGYFLTGADSVHSNHYEYILF</sequence>
<dbReference type="EMBL" id="VCGU01000011">
    <property type="protein sequence ID" value="TRY67335.1"/>
    <property type="molecule type" value="Genomic_DNA"/>
</dbReference>
<comment type="similarity">
    <text evidence="2">Belongs to the dermatopontin family.</text>
</comment>
<dbReference type="PANTHER" id="PTHR15040:SF1">
    <property type="entry name" value="DERMATOPONTIN-LIKE ISOFORM X1"/>
    <property type="match status" value="1"/>
</dbReference>
<evidence type="ECO:0000256" key="3">
    <source>
        <dbReference type="ARBA" id="ARBA00022525"/>
    </source>
</evidence>
<accession>A0A553NPI2</accession>
<protein>
    <submittedName>
        <fullName evidence="5">Uncharacterized protein</fullName>
    </submittedName>
</protein>
<comment type="caution">
    <text evidence="5">The sequence shown here is derived from an EMBL/GenBank/DDBJ whole genome shotgun (WGS) entry which is preliminary data.</text>
</comment>
<dbReference type="STRING" id="6832.A0A553NPI2"/>
<dbReference type="GO" id="GO:0005615">
    <property type="term" value="C:extracellular space"/>
    <property type="evidence" value="ECO:0007669"/>
    <property type="project" value="TreeGrafter"/>
</dbReference>
<dbReference type="InterPro" id="IPR026645">
    <property type="entry name" value="Dermatopontin"/>
</dbReference>
<comment type="subcellular location">
    <subcellularLocation>
        <location evidence="1">Secreted</location>
    </subcellularLocation>
</comment>
<gene>
    <name evidence="5" type="ORF">TCAL_05528</name>
</gene>
<evidence type="ECO:0000256" key="1">
    <source>
        <dbReference type="ARBA" id="ARBA00004613"/>
    </source>
</evidence>
<proteinExistence type="inferred from homology"/>
<evidence type="ECO:0000256" key="2">
    <source>
        <dbReference type="ARBA" id="ARBA00008712"/>
    </source>
</evidence>
<keyword evidence="4" id="KW-1015">Disulfide bond</keyword>
<evidence type="ECO:0000313" key="6">
    <source>
        <dbReference type="Proteomes" id="UP000318571"/>
    </source>
</evidence>
<dbReference type="GO" id="GO:0031012">
    <property type="term" value="C:extracellular matrix"/>
    <property type="evidence" value="ECO:0007669"/>
    <property type="project" value="TreeGrafter"/>
</dbReference>
<dbReference type="AlphaFoldDB" id="A0A553NPI2"/>
<evidence type="ECO:0000313" key="5">
    <source>
        <dbReference type="EMBL" id="TRY67335.1"/>
    </source>
</evidence>
<reference evidence="5 6" key="1">
    <citation type="journal article" date="2018" name="Nat. Ecol. Evol.">
        <title>Genomic signatures of mitonuclear coevolution across populations of Tigriopus californicus.</title>
        <authorList>
            <person name="Barreto F.S."/>
            <person name="Watson E.T."/>
            <person name="Lima T.G."/>
            <person name="Willett C.S."/>
            <person name="Edmands S."/>
            <person name="Li W."/>
            <person name="Burton R.S."/>
        </authorList>
    </citation>
    <scope>NUCLEOTIDE SEQUENCE [LARGE SCALE GENOMIC DNA]</scope>
    <source>
        <strain evidence="5 6">San Diego</strain>
    </source>
</reference>
<keyword evidence="3" id="KW-0964">Secreted</keyword>
<evidence type="ECO:0000256" key="4">
    <source>
        <dbReference type="ARBA" id="ARBA00023157"/>
    </source>
</evidence>
<organism evidence="5 6">
    <name type="scientific">Tigriopus californicus</name>
    <name type="common">Marine copepod</name>
    <dbReference type="NCBI Taxonomy" id="6832"/>
    <lineage>
        <taxon>Eukaryota</taxon>
        <taxon>Metazoa</taxon>
        <taxon>Ecdysozoa</taxon>
        <taxon>Arthropoda</taxon>
        <taxon>Crustacea</taxon>
        <taxon>Multicrustacea</taxon>
        <taxon>Hexanauplia</taxon>
        <taxon>Copepoda</taxon>
        <taxon>Harpacticoida</taxon>
        <taxon>Harpacticidae</taxon>
        <taxon>Tigriopus</taxon>
    </lineage>
</organism>
<dbReference type="PANTHER" id="PTHR15040">
    <property type="entry name" value="DERMATOPONTIN-RELATED"/>
    <property type="match status" value="1"/>
</dbReference>
<feature type="non-terminal residue" evidence="5">
    <location>
        <position position="1"/>
    </location>
</feature>
<name>A0A553NPI2_TIGCA</name>
<dbReference type="Proteomes" id="UP000318571">
    <property type="component" value="Chromosome 4"/>
</dbReference>
<dbReference type="GO" id="GO:0030199">
    <property type="term" value="P:collagen fibril organization"/>
    <property type="evidence" value="ECO:0007669"/>
    <property type="project" value="TreeGrafter"/>
</dbReference>